<evidence type="ECO:0000313" key="3">
    <source>
        <dbReference type="Proteomes" id="UP001066276"/>
    </source>
</evidence>
<sequence length="224" mass="25606">MPASFPEDSPGGNVSPGANRPDQTRYSLRSNPRVSEHPTLHHRTSTIDADAELCEVGWQLTLFHPEHSQSRRRRGSERASRRRGVRARHLQVGDKVILKDRKLGGKYCMPYEPGIWTVSQIQGTMITTLRGHEKVTRNILWFLKVNLPADPEERTEVEEFMRDAERRSPKTPASDSSDIGLHPRDPDQPEPLAQTEQPEVVPLRYRPHHPRPIPPTSQKLRDFA</sequence>
<feature type="compositionally biased region" description="Polar residues" evidence="1">
    <location>
        <begin position="24"/>
        <end position="33"/>
    </location>
</feature>
<organism evidence="2 3">
    <name type="scientific">Pleurodeles waltl</name>
    <name type="common">Iberian ribbed newt</name>
    <dbReference type="NCBI Taxonomy" id="8319"/>
    <lineage>
        <taxon>Eukaryota</taxon>
        <taxon>Metazoa</taxon>
        <taxon>Chordata</taxon>
        <taxon>Craniata</taxon>
        <taxon>Vertebrata</taxon>
        <taxon>Euteleostomi</taxon>
        <taxon>Amphibia</taxon>
        <taxon>Batrachia</taxon>
        <taxon>Caudata</taxon>
        <taxon>Salamandroidea</taxon>
        <taxon>Salamandridae</taxon>
        <taxon>Pleurodelinae</taxon>
        <taxon>Pleurodeles</taxon>
    </lineage>
</organism>
<name>A0AAV7RUM6_PLEWA</name>
<comment type="caution">
    <text evidence="2">The sequence shown here is derived from an EMBL/GenBank/DDBJ whole genome shotgun (WGS) entry which is preliminary data.</text>
</comment>
<feature type="region of interest" description="Disordered" evidence="1">
    <location>
        <begin position="67"/>
        <end position="87"/>
    </location>
</feature>
<feature type="compositionally biased region" description="Basic and acidic residues" evidence="1">
    <location>
        <begin position="156"/>
        <end position="168"/>
    </location>
</feature>
<protein>
    <submittedName>
        <fullName evidence="2">Uncharacterized protein</fullName>
    </submittedName>
</protein>
<reference evidence="2" key="1">
    <citation type="journal article" date="2022" name="bioRxiv">
        <title>Sequencing and chromosome-scale assembly of the giantPleurodeles waltlgenome.</title>
        <authorList>
            <person name="Brown T."/>
            <person name="Elewa A."/>
            <person name="Iarovenko S."/>
            <person name="Subramanian E."/>
            <person name="Araus A.J."/>
            <person name="Petzold A."/>
            <person name="Susuki M."/>
            <person name="Suzuki K.-i.T."/>
            <person name="Hayashi T."/>
            <person name="Toyoda A."/>
            <person name="Oliveira C."/>
            <person name="Osipova E."/>
            <person name="Leigh N.D."/>
            <person name="Simon A."/>
            <person name="Yun M.H."/>
        </authorList>
    </citation>
    <scope>NUCLEOTIDE SEQUENCE</scope>
    <source>
        <strain evidence="2">20211129_DDA</strain>
        <tissue evidence="2">Liver</tissue>
    </source>
</reference>
<evidence type="ECO:0000313" key="2">
    <source>
        <dbReference type="EMBL" id="KAJ1154548.1"/>
    </source>
</evidence>
<feature type="compositionally biased region" description="Basic residues" evidence="1">
    <location>
        <begin position="70"/>
        <end position="87"/>
    </location>
</feature>
<feature type="region of interest" description="Disordered" evidence="1">
    <location>
        <begin position="1"/>
        <end position="44"/>
    </location>
</feature>
<dbReference type="Proteomes" id="UP001066276">
    <property type="component" value="Chromosome 5"/>
</dbReference>
<proteinExistence type="predicted"/>
<dbReference type="AlphaFoldDB" id="A0AAV7RUM6"/>
<evidence type="ECO:0000256" key="1">
    <source>
        <dbReference type="SAM" id="MobiDB-lite"/>
    </source>
</evidence>
<keyword evidence="3" id="KW-1185">Reference proteome</keyword>
<accession>A0AAV7RUM6</accession>
<gene>
    <name evidence="2" type="ORF">NDU88_007299</name>
</gene>
<dbReference type="EMBL" id="JANPWB010000009">
    <property type="protein sequence ID" value="KAJ1154548.1"/>
    <property type="molecule type" value="Genomic_DNA"/>
</dbReference>
<feature type="region of interest" description="Disordered" evidence="1">
    <location>
        <begin position="156"/>
        <end position="224"/>
    </location>
</feature>